<dbReference type="InterPro" id="IPR015168">
    <property type="entry name" value="SsuA/THI5"/>
</dbReference>
<proteinExistence type="inferred from homology"/>
<evidence type="ECO:0000256" key="3">
    <source>
        <dbReference type="ARBA" id="ARBA00022729"/>
    </source>
</evidence>
<dbReference type="Gene3D" id="3.40.190.10">
    <property type="entry name" value="Periplasmic binding protein-like II"/>
    <property type="match status" value="2"/>
</dbReference>
<comment type="subcellular location">
    <subcellularLocation>
        <location evidence="1">Periplasm</location>
    </subcellularLocation>
</comment>
<comment type="caution">
    <text evidence="6">The sequence shown here is derived from an EMBL/GenBank/DDBJ whole genome shotgun (WGS) entry which is preliminary data.</text>
</comment>
<feature type="signal peptide" evidence="4">
    <location>
        <begin position="1"/>
        <end position="28"/>
    </location>
</feature>
<evidence type="ECO:0000256" key="4">
    <source>
        <dbReference type="SAM" id="SignalP"/>
    </source>
</evidence>
<gene>
    <name evidence="6" type="ORF">ABID16_004400</name>
</gene>
<organism evidence="6 7">
    <name type="scientific">Rhizobium aquaticum</name>
    <dbReference type="NCBI Taxonomy" id="1549636"/>
    <lineage>
        <taxon>Bacteria</taxon>
        <taxon>Pseudomonadati</taxon>
        <taxon>Pseudomonadota</taxon>
        <taxon>Alphaproteobacteria</taxon>
        <taxon>Hyphomicrobiales</taxon>
        <taxon>Rhizobiaceae</taxon>
        <taxon>Rhizobium/Agrobacterium group</taxon>
        <taxon>Rhizobium</taxon>
    </lineage>
</organism>
<feature type="chain" id="PRO_5045807460" evidence="4">
    <location>
        <begin position="29"/>
        <end position="330"/>
    </location>
</feature>
<evidence type="ECO:0000313" key="7">
    <source>
        <dbReference type="Proteomes" id="UP001549047"/>
    </source>
</evidence>
<dbReference type="InterPro" id="IPR006311">
    <property type="entry name" value="TAT_signal"/>
</dbReference>
<dbReference type="RefSeq" id="WP_354558509.1">
    <property type="nucleotide sequence ID" value="NZ_JBEPMB010000011.1"/>
</dbReference>
<protein>
    <submittedName>
        <fullName evidence="6">NitT/TauT family transport system substrate-binding protein</fullName>
    </submittedName>
</protein>
<dbReference type="Proteomes" id="UP001549047">
    <property type="component" value="Unassembled WGS sequence"/>
</dbReference>
<name>A0ABV2J5K5_9HYPH</name>
<dbReference type="SUPFAM" id="SSF53850">
    <property type="entry name" value="Periplasmic binding protein-like II"/>
    <property type="match status" value="1"/>
</dbReference>
<accession>A0ABV2J5K5</accession>
<dbReference type="EMBL" id="JBEPMB010000011">
    <property type="protein sequence ID" value="MET3616051.1"/>
    <property type="molecule type" value="Genomic_DNA"/>
</dbReference>
<evidence type="ECO:0000256" key="1">
    <source>
        <dbReference type="ARBA" id="ARBA00004418"/>
    </source>
</evidence>
<dbReference type="PANTHER" id="PTHR30024:SF47">
    <property type="entry name" value="TAURINE-BINDING PERIPLASMIC PROTEIN"/>
    <property type="match status" value="1"/>
</dbReference>
<keyword evidence="7" id="KW-1185">Reference proteome</keyword>
<comment type="similarity">
    <text evidence="2">Belongs to the bacterial solute-binding protein SsuA/TauA family.</text>
</comment>
<dbReference type="PROSITE" id="PS51318">
    <property type="entry name" value="TAT"/>
    <property type="match status" value="1"/>
</dbReference>
<dbReference type="PANTHER" id="PTHR30024">
    <property type="entry name" value="ALIPHATIC SULFONATES-BINDING PROTEIN-RELATED"/>
    <property type="match status" value="1"/>
</dbReference>
<evidence type="ECO:0000313" key="6">
    <source>
        <dbReference type="EMBL" id="MET3616051.1"/>
    </source>
</evidence>
<evidence type="ECO:0000256" key="2">
    <source>
        <dbReference type="ARBA" id="ARBA00010742"/>
    </source>
</evidence>
<evidence type="ECO:0000259" key="5">
    <source>
        <dbReference type="Pfam" id="PF09084"/>
    </source>
</evidence>
<dbReference type="Pfam" id="PF09084">
    <property type="entry name" value="NMT1"/>
    <property type="match status" value="1"/>
</dbReference>
<sequence>MNISRRNMMTLMGGALAAPYILTSKAYAAGAVEPGIFKMSIQPWIGYGMWYVAEAKGIFKANGLEGVEFVNYTEDAANLAILASGEIQATNSATHNVLQHLQQATDYKIVLIEDYSSTADAVVSPKGVTSIADLKGKSVAYEEGSTSHLLIADALKKAGMSLKDIKSVNTPASQAAAALLSGSVDAMVSYEPYVSVALKASADLKLLYTASENPGLISDCFVVTDRALKERPGQVKAMVKSWGDAVEAYNRSPTECQAIIAKGVGSESGDLTTTFAGVHFYTLAENKALLTGEFATKTFPAVNTASVELGLIKKPFDAKDAIDTAPLSSL</sequence>
<keyword evidence="3 4" id="KW-0732">Signal</keyword>
<feature type="domain" description="SsuA/THI5-like" evidence="5">
    <location>
        <begin position="50"/>
        <end position="255"/>
    </location>
</feature>
<reference evidence="6 7" key="1">
    <citation type="submission" date="2024-06" db="EMBL/GenBank/DDBJ databases">
        <title>Genomic Encyclopedia of Type Strains, Phase IV (KMG-IV): sequencing the most valuable type-strain genomes for metagenomic binning, comparative biology and taxonomic classification.</title>
        <authorList>
            <person name="Goeker M."/>
        </authorList>
    </citation>
    <scope>NUCLEOTIDE SEQUENCE [LARGE SCALE GENOMIC DNA]</scope>
    <source>
        <strain evidence="6 7">DSM 29780</strain>
    </source>
</reference>